<dbReference type="EMBL" id="MT144806">
    <property type="protein sequence ID" value="QJH99750.1"/>
    <property type="molecule type" value="Genomic_DNA"/>
</dbReference>
<accession>A0A6M3XP24</accession>
<evidence type="ECO:0000313" key="1">
    <source>
        <dbReference type="EMBL" id="QJH99750.1"/>
    </source>
</evidence>
<sequence length="148" mass="16861">MAVDLKQLKTEDKGVLELYDHKGEPMGIRLMLAGPYSQQALDSQKVSEKKRQNFFRQLGSVRKMSAGQQKEFDEMIQKLMEDRIVNSVLAWEYTEDIDSPEWIAGVPYGGDLLGCNKENVSMVFKELPYLKDQVFIFISNEANFTGAS</sequence>
<proteinExistence type="predicted"/>
<dbReference type="AlphaFoldDB" id="A0A6M3XP24"/>
<reference evidence="1" key="1">
    <citation type="submission" date="2020-03" db="EMBL/GenBank/DDBJ databases">
        <title>The deep terrestrial virosphere.</title>
        <authorList>
            <person name="Holmfeldt K."/>
            <person name="Nilsson E."/>
            <person name="Simone D."/>
            <person name="Lopez-Fernandez M."/>
            <person name="Wu X."/>
            <person name="de Brujin I."/>
            <person name="Lundin D."/>
            <person name="Andersson A."/>
            <person name="Bertilsson S."/>
            <person name="Dopson M."/>
        </authorList>
    </citation>
    <scope>NUCLEOTIDE SEQUENCE</scope>
    <source>
        <strain evidence="1">TM448B01665</strain>
    </source>
</reference>
<organism evidence="1">
    <name type="scientific">viral metagenome</name>
    <dbReference type="NCBI Taxonomy" id="1070528"/>
    <lineage>
        <taxon>unclassified sequences</taxon>
        <taxon>metagenomes</taxon>
        <taxon>organismal metagenomes</taxon>
    </lineage>
</organism>
<protein>
    <submittedName>
        <fullName evidence="1">Uncharacterized protein</fullName>
    </submittedName>
</protein>
<gene>
    <name evidence="1" type="ORF">TM448B01665_0012</name>
</gene>
<name>A0A6M3XP24_9ZZZZ</name>